<sequence length="260" mass="28103">MKVYRVTSGPHRVKANHPDKGGDEAAFQAISEAHEALTGLSGGGAASDGRQRDGPYPYGCRTFREWYEPPEAAATAQKCREEKEAELPKLRAMLAEVQREEKEGGGQESRCRGSVEPGHAAPHRASQRNGASAEDDGESPELPTNSLRRGAADRSRVTRPEGFKAPPVGPATGRLWAAAAAPPPFYQWRPPPPPPHPYIRMPDALRRRQRPGWWRRMKRRRTKTTVGVLYGGGPSAAVGEGSRGGGGGYCRVFSGGGLFS</sequence>
<evidence type="ECO:0008006" key="4">
    <source>
        <dbReference type="Google" id="ProtNLM"/>
    </source>
</evidence>
<evidence type="ECO:0000256" key="1">
    <source>
        <dbReference type="SAM" id="MobiDB-lite"/>
    </source>
</evidence>
<keyword evidence="3" id="KW-1185">Reference proteome</keyword>
<dbReference type="Gene3D" id="1.10.287.110">
    <property type="entry name" value="DnaJ domain"/>
    <property type="match status" value="1"/>
</dbReference>
<dbReference type="Proteomes" id="UP000041254">
    <property type="component" value="Unassembled WGS sequence"/>
</dbReference>
<dbReference type="InterPro" id="IPR036869">
    <property type="entry name" value="J_dom_sf"/>
</dbReference>
<feature type="compositionally biased region" description="Basic and acidic residues" evidence="1">
    <location>
        <begin position="150"/>
        <end position="162"/>
    </location>
</feature>
<accession>A0A0G4EYC5</accession>
<protein>
    <recommendedName>
        <fullName evidence="4">J domain-containing protein</fullName>
    </recommendedName>
</protein>
<feature type="region of interest" description="Disordered" evidence="1">
    <location>
        <begin position="98"/>
        <end position="171"/>
    </location>
</feature>
<feature type="region of interest" description="Disordered" evidence="1">
    <location>
        <begin position="1"/>
        <end position="23"/>
    </location>
</feature>
<organism evidence="2 3">
    <name type="scientific">Vitrella brassicaformis (strain CCMP3155)</name>
    <dbReference type="NCBI Taxonomy" id="1169540"/>
    <lineage>
        <taxon>Eukaryota</taxon>
        <taxon>Sar</taxon>
        <taxon>Alveolata</taxon>
        <taxon>Colpodellida</taxon>
        <taxon>Vitrellaceae</taxon>
        <taxon>Vitrella</taxon>
    </lineage>
</organism>
<evidence type="ECO:0000313" key="3">
    <source>
        <dbReference type="Proteomes" id="UP000041254"/>
    </source>
</evidence>
<dbReference type="InParanoid" id="A0A0G4EYC5"/>
<dbReference type="EMBL" id="CDMY01000347">
    <property type="protein sequence ID" value="CEM04140.1"/>
    <property type="molecule type" value="Genomic_DNA"/>
</dbReference>
<dbReference type="VEuPathDB" id="CryptoDB:Vbra_8573"/>
<feature type="region of interest" description="Disordered" evidence="1">
    <location>
        <begin position="225"/>
        <end position="246"/>
    </location>
</feature>
<proteinExistence type="predicted"/>
<dbReference type="AlphaFoldDB" id="A0A0G4EYC5"/>
<gene>
    <name evidence="2" type="ORF">Vbra_8573</name>
</gene>
<reference evidence="2 3" key="1">
    <citation type="submission" date="2014-11" db="EMBL/GenBank/DDBJ databases">
        <authorList>
            <person name="Zhu J."/>
            <person name="Qi W."/>
            <person name="Song R."/>
        </authorList>
    </citation>
    <scope>NUCLEOTIDE SEQUENCE [LARGE SCALE GENOMIC DNA]</scope>
</reference>
<evidence type="ECO:0000313" key="2">
    <source>
        <dbReference type="EMBL" id="CEM04140.1"/>
    </source>
</evidence>
<dbReference type="SUPFAM" id="SSF46565">
    <property type="entry name" value="Chaperone J-domain"/>
    <property type="match status" value="1"/>
</dbReference>
<feature type="compositionally biased region" description="Basic and acidic residues" evidence="1">
    <location>
        <begin position="98"/>
        <end position="113"/>
    </location>
</feature>
<name>A0A0G4EYC5_VITBC</name>